<sequence>MIPYVALCKYFPVTIVVIIVFSVNGYIEDPLFECLQDSDYAELLEIVDRGLPFTKTPHHIAIIGGGIAGLTAAKFLEDAGHKVTLIEASDRIGGRVETYRNRREGWYAELGAMRIPSFHKILLSFSSKMGLGLNPFIQDDINTYYHVNGLLQKTYRVKENPDVLNYPLTDKERGKSAGQLFDLALWKEYLVKEGNLSRGALRMIGDILNENSLFYASLTEMLYIQSDINDNTVYYEITDGFDHLPRAFYQALNCTILLNSKVRLISQTSSNVTVSYQDWHDPSSLTNLTVDYALVTATAKATLFMDFQPPLSPQKMEALRSVHYASSTKVVLSFSERFWEKDGIKGGKSITDLPSRFIYYPSHSFPGTAGGALLASYTCSDDSTLFQGVSEYELKALVMDDLVKIHGEAIRPLCTGGLVKKWGLDPFSLGAFALYTPYQQTDYASDLFRNESRVHFAGEHTALPHAWIETAMKSALRAARNISNLEG</sequence>
<feature type="binding site" evidence="5">
    <location>
        <position position="262"/>
    </location>
    <ligand>
        <name>FAD</name>
        <dbReference type="ChEBI" id="CHEBI:57692"/>
    </ligand>
</feature>
<evidence type="ECO:0000313" key="8">
    <source>
        <dbReference type="Ensembl" id="ENSOTSP00005122988.1"/>
    </source>
</evidence>
<dbReference type="PANTHER" id="PTHR10742">
    <property type="entry name" value="FLAVIN MONOAMINE OXIDASE"/>
    <property type="match status" value="1"/>
</dbReference>
<keyword evidence="3 6" id="KW-0274">FAD</keyword>
<protein>
    <recommendedName>
        <fullName evidence="6">Amine oxidase</fullName>
        <ecNumber evidence="6">1.4.3.-</ecNumber>
    </recommendedName>
</protein>
<reference evidence="9" key="1">
    <citation type="journal article" date="2018" name="PLoS ONE">
        <title>Chinook salmon (Oncorhynchus tshawytscha) genome and transcriptome.</title>
        <authorList>
            <person name="Christensen K.A."/>
            <person name="Leong J.S."/>
            <person name="Sakhrani D."/>
            <person name="Biagi C.A."/>
            <person name="Minkley D.R."/>
            <person name="Withler R.E."/>
            <person name="Rondeau E.B."/>
            <person name="Koop B.F."/>
            <person name="Devlin R.H."/>
        </authorList>
    </citation>
    <scope>NUCLEOTIDE SEQUENCE [LARGE SCALE GENOMIC DNA]</scope>
</reference>
<dbReference type="Gene3D" id="1.10.405.10">
    <property type="entry name" value="Guanine Nucleotide Dissociation Inhibitor, domain 1"/>
    <property type="match status" value="2"/>
</dbReference>
<dbReference type="FunFam" id="1.10.10.1620:FF:000001">
    <property type="entry name" value="Amine oxidase"/>
    <property type="match status" value="1"/>
</dbReference>
<evidence type="ECO:0000256" key="4">
    <source>
        <dbReference type="ARBA" id="ARBA00023002"/>
    </source>
</evidence>
<dbReference type="EC" id="1.4.3.-" evidence="6"/>
<evidence type="ECO:0000256" key="6">
    <source>
        <dbReference type="RuleBase" id="RU362067"/>
    </source>
</evidence>
<accession>A0AAZ3Q3A9</accession>
<dbReference type="InterPro" id="IPR002937">
    <property type="entry name" value="Amino_oxidase"/>
</dbReference>
<evidence type="ECO:0000256" key="2">
    <source>
        <dbReference type="ARBA" id="ARBA00022630"/>
    </source>
</evidence>
<dbReference type="Pfam" id="PF01593">
    <property type="entry name" value="Amino_oxidase"/>
    <property type="match status" value="1"/>
</dbReference>
<proteinExistence type="inferred from homology"/>
<feature type="binding site" evidence="5">
    <location>
        <position position="114"/>
    </location>
    <ligand>
        <name>substrate</name>
    </ligand>
</feature>
<dbReference type="AlphaFoldDB" id="A0AAZ3Q3A9"/>
<evidence type="ECO:0000256" key="1">
    <source>
        <dbReference type="ARBA" id="ARBA00001974"/>
    </source>
</evidence>
<dbReference type="GO" id="GO:0009063">
    <property type="term" value="P:amino acid catabolic process"/>
    <property type="evidence" value="ECO:0007669"/>
    <property type="project" value="TreeGrafter"/>
</dbReference>
<evidence type="ECO:0000313" key="9">
    <source>
        <dbReference type="Proteomes" id="UP000694402"/>
    </source>
</evidence>
<feature type="binding site" evidence="5">
    <location>
        <begin position="87"/>
        <end position="88"/>
    </location>
    <ligand>
        <name>FAD</name>
        <dbReference type="ChEBI" id="CHEBI:57692"/>
    </ligand>
</feature>
<dbReference type="InterPro" id="IPR036188">
    <property type="entry name" value="FAD/NAD-bd_sf"/>
</dbReference>
<keyword evidence="6" id="KW-1133">Transmembrane helix</keyword>
<keyword evidence="4 6" id="KW-0560">Oxidoreductase</keyword>
<dbReference type="GO" id="GO:0001716">
    <property type="term" value="F:L-amino-acid oxidase activity"/>
    <property type="evidence" value="ECO:0007669"/>
    <property type="project" value="TreeGrafter"/>
</dbReference>
<dbReference type="FunFam" id="3.50.50.60:FF:000450">
    <property type="entry name" value="Amine oxidase"/>
    <property type="match status" value="1"/>
</dbReference>
<dbReference type="Ensembl" id="ENSOTST00005141521.1">
    <property type="protein sequence ID" value="ENSOTSP00005122988.1"/>
    <property type="gene ID" value="ENSOTSG00005070793.1"/>
</dbReference>
<keyword evidence="6" id="KW-0812">Transmembrane</keyword>
<keyword evidence="2 6" id="KW-0285">Flavoprotein</keyword>
<dbReference type="FunFam" id="3.50.50.60:FF:000242">
    <property type="entry name" value="Amine oxidase"/>
    <property type="match status" value="1"/>
</dbReference>
<reference evidence="8" key="3">
    <citation type="submission" date="2025-09" db="UniProtKB">
        <authorList>
            <consortium name="Ensembl"/>
        </authorList>
    </citation>
    <scope>IDENTIFICATION</scope>
</reference>
<keyword evidence="6" id="KW-0472">Membrane</keyword>
<dbReference type="GeneTree" id="ENSGT00940000160928"/>
<feature type="binding site" evidence="5">
    <location>
        <position position="459"/>
    </location>
    <ligand>
        <name>FAD</name>
        <dbReference type="ChEBI" id="CHEBI:57692"/>
    </ligand>
</feature>
<keyword evidence="9" id="KW-1185">Reference proteome</keyword>
<reference evidence="8" key="2">
    <citation type="submission" date="2025-08" db="UniProtKB">
        <authorList>
            <consortium name="Ensembl"/>
        </authorList>
    </citation>
    <scope>IDENTIFICATION</scope>
</reference>
<dbReference type="Gene3D" id="1.10.10.1620">
    <property type="match status" value="1"/>
</dbReference>
<dbReference type="InterPro" id="IPR050281">
    <property type="entry name" value="Flavin_monoamine_oxidase"/>
</dbReference>
<feature type="domain" description="Amine oxidase" evidence="7">
    <location>
        <begin position="67"/>
        <end position="482"/>
    </location>
</feature>
<name>A0AAZ3Q3A9_ONCTS</name>
<dbReference type="Gene3D" id="3.50.50.60">
    <property type="entry name" value="FAD/NAD(P)-binding domain"/>
    <property type="match status" value="2"/>
</dbReference>
<dbReference type="Proteomes" id="UP000694402">
    <property type="component" value="Unassembled WGS sequence"/>
</dbReference>
<dbReference type="PANTHER" id="PTHR10742:SF342">
    <property type="entry name" value="AMINE OXIDASE"/>
    <property type="match status" value="1"/>
</dbReference>
<evidence type="ECO:0000259" key="7">
    <source>
        <dbReference type="Pfam" id="PF01593"/>
    </source>
</evidence>
<organism evidence="8 9">
    <name type="scientific">Oncorhynchus tshawytscha</name>
    <name type="common">Chinook salmon</name>
    <name type="synonym">Salmo tshawytscha</name>
    <dbReference type="NCBI Taxonomy" id="74940"/>
    <lineage>
        <taxon>Eukaryota</taxon>
        <taxon>Metazoa</taxon>
        <taxon>Chordata</taxon>
        <taxon>Craniata</taxon>
        <taxon>Vertebrata</taxon>
        <taxon>Euteleostomi</taxon>
        <taxon>Actinopterygii</taxon>
        <taxon>Neopterygii</taxon>
        <taxon>Teleostei</taxon>
        <taxon>Protacanthopterygii</taxon>
        <taxon>Salmoniformes</taxon>
        <taxon>Salmonidae</taxon>
        <taxon>Salmoninae</taxon>
        <taxon>Oncorhynchus</taxon>
    </lineage>
</organism>
<feature type="binding site" evidence="5">
    <location>
        <begin position="111"/>
        <end position="114"/>
    </location>
    <ligand>
        <name>FAD</name>
        <dbReference type="ChEBI" id="CHEBI:57692"/>
    </ligand>
</feature>
<gene>
    <name evidence="8" type="primary">LOC112265402</name>
</gene>
<comment type="cofactor">
    <cofactor evidence="1 6">
        <name>FAD</name>
        <dbReference type="ChEBI" id="CHEBI:57692"/>
    </cofactor>
</comment>
<dbReference type="Gene3D" id="3.30.70.2100">
    <property type="match status" value="1"/>
</dbReference>
<evidence type="ECO:0000256" key="3">
    <source>
        <dbReference type="ARBA" id="ARBA00022827"/>
    </source>
</evidence>
<dbReference type="SUPFAM" id="SSF51905">
    <property type="entry name" value="FAD/NAD(P)-binding domain"/>
    <property type="match status" value="1"/>
</dbReference>
<dbReference type="PRINTS" id="PR00757">
    <property type="entry name" value="AMINEOXDASEF"/>
</dbReference>
<dbReference type="FunFam" id="3.30.70.2100:FF:000001">
    <property type="entry name" value="Amine oxidase"/>
    <property type="match status" value="1"/>
</dbReference>
<dbReference type="SUPFAM" id="SSF54373">
    <property type="entry name" value="FAD-linked reductases, C-terminal domain"/>
    <property type="match status" value="1"/>
</dbReference>
<evidence type="ECO:0000256" key="5">
    <source>
        <dbReference type="PIRSR" id="PIRSR601613-1"/>
    </source>
</evidence>
<feature type="transmembrane region" description="Helical" evidence="6">
    <location>
        <begin position="7"/>
        <end position="27"/>
    </location>
</feature>
<comment type="similarity">
    <text evidence="6">Belongs to the flavin monoamine oxidase family.</text>
</comment>
<dbReference type="InterPro" id="IPR001613">
    <property type="entry name" value="Flavin_amine_oxidase"/>
</dbReference>